<gene>
    <name evidence="1" type="ORF">C7379_10517</name>
</gene>
<accession>A0A2U0UGY1</accession>
<organism evidence="1 2">
    <name type="scientific">Hallella colorans</name>
    <dbReference type="NCBI Taxonomy" id="1703337"/>
    <lineage>
        <taxon>Bacteria</taxon>
        <taxon>Pseudomonadati</taxon>
        <taxon>Bacteroidota</taxon>
        <taxon>Bacteroidia</taxon>
        <taxon>Bacteroidales</taxon>
        <taxon>Prevotellaceae</taxon>
        <taxon>Hallella</taxon>
    </lineage>
</organism>
<reference evidence="1 2" key="1">
    <citation type="submission" date="2018-05" db="EMBL/GenBank/DDBJ databases">
        <title>Genomic Encyclopedia of Type Strains, Phase IV (KMG-IV): sequencing the most valuable type-strain genomes for metagenomic binning, comparative biology and taxonomic classification.</title>
        <authorList>
            <person name="Goeker M."/>
        </authorList>
    </citation>
    <scope>NUCLEOTIDE SEQUENCE [LARGE SCALE GENOMIC DNA]</scope>
    <source>
        <strain evidence="1 2">DSM 100333</strain>
    </source>
</reference>
<dbReference type="Proteomes" id="UP000245870">
    <property type="component" value="Unassembled WGS sequence"/>
</dbReference>
<dbReference type="AlphaFoldDB" id="A0A2U0UGY1"/>
<evidence type="ECO:0008006" key="3">
    <source>
        <dbReference type="Google" id="ProtNLM"/>
    </source>
</evidence>
<sequence length="130" mass="14776">MRKILFLILATCAACWSCSDGPVPEERAARAAKVYYDWLIQGKYEDFVDGRYQPEAIPPAYRQQLIANAKMFVGEQQAAHKGLKEVRVATATVDTARHVANVFLIFVYGDSTTEEVLVPMIENKDVWYMR</sequence>
<comment type="caution">
    <text evidence="1">The sequence shown here is derived from an EMBL/GenBank/DDBJ whole genome shotgun (WGS) entry which is preliminary data.</text>
</comment>
<keyword evidence="2" id="KW-1185">Reference proteome</keyword>
<evidence type="ECO:0000313" key="1">
    <source>
        <dbReference type="EMBL" id="PVX56898.1"/>
    </source>
</evidence>
<evidence type="ECO:0000313" key="2">
    <source>
        <dbReference type="Proteomes" id="UP000245870"/>
    </source>
</evidence>
<dbReference type="Gene3D" id="3.10.450.50">
    <property type="match status" value="1"/>
</dbReference>
<protein>
    <recommendedName>
        <fullName evidence="3">Lumazine-binding protein</fullName>
    </recommendedName>
</protein>
<dbReference type="EMBL" id="QENY01000005">
    <property type="protein sequence ID" value="PVX56898.1"/>
    <property type="molecule type" value="Genomic_DNA"/>
</dbReference>
<name>A0A2U0UGY1_9BACT</name>
<dbReference type="OrthoDB" id="1081900at2"/>
<proteinExistence type="predicted"/>
<dbReference type="RefSeq" id="WP_116616062.1">
    <property type="nucleotide sequence ID" value="NZ_CALDWB010000024.1"/>
</dbReference>